<dbReference type="GO" id="GO:0016998">
    <property type="term" value="P:cell wall macromolecule catabolic process"/>
    <property type="evidence" value="ECO:0007669"/>
    <property type="project" value="InterPro"/>
</dbReference>
<sequence>MFLGIDISVHNGNVNVKQVKDAGYQFIFIRAGYGKNNIDQRFESNARACINSNMPLGIYWFSYAYSLEMARQEAKYAIEAVKKYKSICPIAYDLEYDSVRYARTKGVEITKALATEMAKIFLEEVENAGYIPILYTNNVYEMNYFDMEQFKCDIWYARYKSNISSKEKEHASIWQKSKTGKVPGISGKVDINEFYLELEQLEAETDESNYNIININILNFQKAANKDGYLDESGNALIEDGMDGVNTKYVRNLIQLKAKSTIIGYLTGSSGDVVSWWQTRLNEMDFSTSIDGKYAKDSRKKTIQLQKKYNLKTDGVVGFNSITTAFYN</sequence>
<dbReference type="SUPFAM" id="SSF47090">
    <property type="entry name" value="PGBD-like"/>
    <property type="match status" value="1"/>
</dbReference>
<comment type="caution">
    <text evidence="5">The sequence shown here is derived from an EMBL/GenBank/DDBJ whole genome shotgun (WGS) entry which is preliminary data.</text>
</comment>
<protein>
    <submittedName>
        <fullName evidence="5">GH25 family lysozyme M1 (1,4-beta-N-acetylmuramidase)</fullName>
    </submittedName>
</protein>
<evidence type="ECO:0000256" key="2">
    <source>
        <dbReference type="ARBA" id="ARBA00022801"/>
    </source>
</evidence>
<dbReference type="PANTHER" id="PTHR34135:SF2">
    <property type="entry name" value="LYSOZYME"/>
    <property type="match status" value="1"/>
</dbReference>
<dbReference type="SMART" id="SM00641">
    <property type="entry name" value="Glyco_25"/>
    <property type="match status" value="1"/>
</dbReference>
<dbReference type="GO" id="GO:0009253">
    <property type="term" value="P:peptidoglycan catabolic process"/>
    <property type="evidence" value="ECO:0007669"/>
    <property type="project" value="InterPro"/>
</dbReference>
<dbReference type="Proteomes" id="UP000216411">
    <property type="component" value="Unassembled WGS sequence"/>
</dbReference>
<evidence type="ECO:0000313" key="5">
    <source>
        <dbReference type="EMBL" id="PXV96046.1"/>
    </source>
</evidence>
<gene>
    <name evidence="5" type="ORF">C8E03_101679</name>
    <name evidence="6" type="ORF">CG710_013965</name>
</gene>
<dbReference type="InterPro" id="IPR017853">
    <property type="entry name" value="GH"/>
</dbReference>
<keyword evidence="3" id="KW-0326">Glycosidase</keyword>
<dbReference type="GO" id="GO:0003796">
    <property type="term" value="F:lysozyme activity"/>
    <property type="evidence" value="ECO:0007669"/>
    <property type="project" value="InterPro"/>
</dbReference>
<dbReference type="Gene3D" id="3.20.20.80">
    <property type="entry name" value="Glycosidases"/>
    <property type="match status" value="1"/>
</dbReference>
<dbReference type="RefSeq" id="WP_094376272.1">
    <property type="nucleotide sequence ID" value="NZ_NOKA02000033.1"/>
</dbReference>
<comment type="similarity">
    <text evidence="1">Belongs to the glycosyl hydrolase 25 family.</text>
</comment>
<accession>A0A255IQL6</accession>
<dbReference type="OrthoDB" id="9783374at2"/>
<dbReference type="PANTHER" id="PTHR34135">
    <property type="entry name" value="LYSOZYME"/>
    <property type="match status" value="1"/>
</dbReference>
<dbReference type="Pfam" id="PF01183">
    <property type="entry name" value="Glyco_hydro_25"/>
    <property type="match status" value="1"/>
</dbReference>
<dbReference type="GO" id="GO:0016052">
    <property type="term" value="P:carbohydrate catabolic process"/>
    <property type="evidence" value="ECO:0007669"/>
    <property type="project" value="TreeGrafter"/>
</dbReference>
<dbReference type="Pfam" id="PF01471">
    <property type="entry name" value="PG_binding_1"/>
    <property type="match status" value="1"/>
</dbReference>
<dbReference type="Proteomes" id="UP000247523">
    <property type="component" value="Unassembled WGS sequence"/>
</dbReference>
<dbReference type="PROSITE" id="PS51904">
    <property type="entry name" value="GLYCOSYL_HYDROL_F25_2"/>
    <property type="match status" value="1"/>
</dbReference>
<evidence type="ECO:0000256" key="3">
    <source>
        <dbReference type="ARBA" id="ARBA00023295"/>
    </source>
</evidence>
<dbReference type="EMBL" id="QICS01000001">
    <property type="protein sequence ID" value="PXV96046.1"/>
    <property type="molecule type" value="Genomic_DNA"/>
</dbReference>
<organism evidence="5 8">
    <name type="scientific">Lachnotalea glycerini</name>
    <dbReference type="NCBI Taxonomy" id="1763509"/>
    <lineage>
        <taxon>Bacteria</taxon>
        <taxon>Bacillati</taxon>
        <taxon>Bacillota</taxon>
        <taxon>Clostridia</taxon>
        <taxon>Lachnospirales</taxon>
        <taxon>Lachnospiraceae</taxon>
        <taxon>Lachnotalea</taxon>
    </lineage>
</organism>
<dbReference type="InterPro" id="IPR002477">
    <property type="entry name" value="Peptidoglycan-bd-like"/>
</dbReference>
<dbReference type="Gene3D" id="1.10.101.10">
    <property type="entry name" value="PGBD-like superfamily/PGBD"/>
    <property type="match status" value="1"/>
</dbReference>
<keyword evidence="7" id="KW-1185">Reference proteome</keyword>
<evidence type="ECO:0000313" key="6">
    <source>
        <dbReference type="EMBL" id="RDY30580.1"/>
    </source>
</evidence>
<dbReference type="InterPro" id="IPR036365">
    <property type="entry name" value="PGBD-like_sf"/>
</dbReference>
<reference evidence="6" key="3">
    <citation type="submission" date="2018-07" db="EMBL/GenBank/DDBJ databases">
        <authorList>
            <person name="Quirk P.G."/>
            <person name="Krulwich T.A."/>
        </authorList>
    </citation>
    <scope>NUCLEOTIDE SEQUENCE</scope>
    <source>
        <strain evidence="6">CCRI-19302</strain>
    </source>
</reference>
<dbReference type="InterPro" id="IPR036366">
    <property type="entry name" value="PGBDSf"/>
</dbReference>
<dbReference type="InterPro" id="IPR002053">
    <property type="entry name" value="Glyco_hydro_25"/>
</dbReference>
<evidence type="ECO:0000313" key="7">
    <source>
        <dbReference type="Proteomes" id="UP000216411"/>
    </source>
</evidence>
<reference evidence="5 8" key="2">
    <citation type="submission" date="2018-05" db="EMBL/GenBank/DDBJ databases">
        <title>Genomic Encyclopedia of Type Strains, Phase IV (KMG-IV): sequencing the most valuable type-strain genomes for metagenomic binning, comparative biology and taxonomic classification.</title>
        <authorList>
            <person name="Goeker M."/>
        </authorList>
    </citation>
    <scope>NUCLEOTIDE SEQUENCE [LARGE SCALE GENOMIC DNA]</scope>
    <source>
        <strain evidence="5 8">DSM 28816</strain>
    </source>
</reference>
<dbReference type="AlphaFoldDB" id="A0A255IQL6"/>
<evidence type="ECO:0000256" key="1">
    <source>
        <dbReference type="ARBA" id="ARBA00010646"/>
    </source>
</evidence>
<name>A0A255IQL6_9FIRM</name>
<dbReference type="CDD" id="cd06414">
    <property type="entry name" value="GH25_LytC-like"/>
    <property type="match status" value="1"/>
</dbReference>
<keyword evidence="2" id="KW-0378">Hydrolase</keyword>
<evidence type="ECO:0000313" key="8">
    <source>
        <dbReference type="Proteomes" id="UP000247523"/>
    </source>
</evidence>
<reference evidence="6 7" key="1">
    <citation type="journal article" date="2017" name="Genome Announc.">
        <title>Draft Genome Sequence of a Sporulating and Motile Strain of Lachnotalea glycerini Isolated from Water in Quebec City, Canada.</title>
        <authorList>
            <person name="Maheux A.F."/>
            <person name="Boudreau D.K."/>
            <person name="Berube E."/>
            <person name="Boissinot M."/>
            <person name="Raymond F."/>
            <person name="Brodeur S."/>
            <person name="Corbeil J."/>
            <person name="Isabel S."/>
            <person name="Omar R.F."/>
            <person name="Bergeron M.G."/>
        </authorList>
    </citation>
    <scope>NUCLEOTIDE SEQUENCE [LARGE SCALE GENOMIC DNA]</scope>
    <source>
        <strain evidence="6 7">CCRI-19302</strain>
    </source>
</reference>
<feature type="domain" description="Peptidoglycan binding-like" evidence="4">
    <location>
        <begin position="271"/>
        <end position="319"/>
    </location>
</feature>
<dbReference type="InterPro" id="IPR018077">
    <property type="entry name" value="Glyco_hydro_fam25_subgr"/>
</dbReference>
<dbReference type="EMBL" id="NOKA02000033">
    <property type="protein sequence ID" value="RDY30580.1"/>
    <property type="molecule type" value="Genomic_DNA"/>
</dbReference>
<dbReference type="SUPFAM" id="SSF51445">
    <property type="entry name" value="(Trans)glycosidases"/>
    <property type="match status" value="1"/>
</dbReference>
<proteinExistence type="inferred from homology"/>
<evidence type="ECO:0000259" key="4">
    <source>
        <dbReference type="Pfam" id="PF01471"/>
    </source>
</evidence>